<evidence type="ECO:0000256" key="1">
    <source>
        <dbReference type="ARBA" id="ARBA00004496"/>
    </source>
</evidence>
<comment type="function">
    <text evidence="8">Ligates lysine onto the cytidine present at position 34 of the AUA codon-specific tRNA(Ile) that contains the anticodon CAU, in an ATP-dependent manner. Cytidine is converted to lysidine, thus changing the amino acid specificity of the tRNA from methionine to isoleucine.</text>
</comment>
<dbReference type="GO" id="GO:0005524">
    <property type="term" value="F:ATP binding"/>
    <property type="evidence" value="ECO:0007669"/>
    <property type="project" value="UniProtKB-UniRule"/>
</dbReference>
<comment type="caution">
    <text evidence="10">The sequence shown here is derived from an EMBL/GenBank/DDBJ whole genome shotgun (WGS) entry which is preliminary data.</text>
</comment>
<dbReference type="SMART" id="SM00977">
    <property type="entry name" value="TilS_C"/>
    <property type="match status" value="1"/>
</dbReference>
<keyword evidence="6 8" id="KW-0067">ATP-binding</keyword>
<evidence type="ECO:0000256" key="2">
    <source>
        <dbReference type="ARBA" id="ARBA00022490"/>
    </source>
</evidence>
<comment type="similarity">
    <text evidence="8">Belongs to the tRNA(Ile)-lysidine synthase family.</text>
</comment>
<dbReference type="Gene3D" id="3.30.465.60">
    <property type="match status" value="1"/>
</dbReference>
<dbReference type="Gene3D" id="3.40.50.620">
    <property type="entry name" value="HUPs"/>
    <property type="match status" value="1"/>
</dbReference>
<evidence type="ECO:0000313" key="10">
    <source>
        <dbReference type="EMBL" id="MST69558.1"/>
    </source>
</evidence>
<evidence type="ECO:0000256" key="7">
    <source>
        <dbReference type="ARBA" id="ARBA00048539"/>
    </source>
</evidence>
<protein>
    <recommendedName>
        <fullName evidence="8">tRNA(Ile)-lysidine synthase</fullName>
        <ecNumber evidence="8">6.3.4.19</ecNumber>
    </recommendedName>
    <alternativeName>
        <fullName evidence="8">tRNA(Ile)-2-lysyl-cytidine synthase</fullName>
    </alternativeName>
    <alternativeName>
        <fullName evidence="8">tRNA(Ile)-lysidine synthetase</fullName>
    </alternativeName>
</protein>
<keyword evidence="4 8" id="KW-0819">tRNA processing</keyword>
<dbReference type="InterPro" id="IPR012796">
    <property type="entry name" value="Lysidine-tRNA-synth_C"/>
</dbReference>
<keyword evidence="5 8" id="KW-0547">Nucleotide-binding</keyword>
<dbReference type="SUPFAM" id="SSF82829">
    <property type="entry name" value="MesJ substrate recognition domain-like"/>
    <property type="match status" value="1"/>
</dbReference>
<dbReference type="GO" id="GO:0005737">
    <property type="term" value="C:cytoplasm"/>
    <property type="evidence" value="ECO:0007669"/>
    <property type="project" value="UniProtKB-SubCell"/>
</dbReference>
<dbReference type="GO" id="GO:0006400">
    <property type="term" value="P:tRNA modification"/>
    <property type="evidence" value="ECO:0007669"/>
    <property type="project" value="UniProtKB-UniRule"/>
</dbReference>
<feature type="domain" description="Lysidine-tRNA(Ile) synthetase C-terminal" evidence="9">
    <location>
        <begin position="423"/>
        <end position="484"/>
    </location>
</feature>
<keyword evidence="2 8" id="KW-0963">Cytoplasm</keyword>
<reference evidence="10" key="1">
    <citation type="submission" date="2019-09" db="EMBL/GenBank/DDBJ databases">
        <title>In-depth cultivation of the pig gut microbiome towards novel bacterial diversity and tailored functional studies.</title>
        <authorList>
            <person name="Wylensek D."/>
            <person name="Hitch T.C.A."/>
            <person name="Clavel T."/>
        </authorList>
    </citation>
    <scope>NUCLEOTIDE SEQUENCE</scope>
    <source>
        <strain evidence="10">RF-744-FAT-WT-3</strain>
    </source>
</reference>
<dbReference type="SUPFAM" id="SSF52402">
    <property type="entry name" value="Adenine nucleotide alpha hydrolases-like"/>
    <property type="match status" value="1"/>
</dbReference>
<comment type="subcellular location">
    <subcellularLocation>
        <location evidence="1 8">Cytoplasm</location>
    </subcellularLocation>
</comment>
<dbReference type="PANTHER" id="PTHR43033:SF1">
    <property type="entry name" value="TRNA(ILE)-LYSIDINE SYNTHASE-RELATED"/>
    <property type="match status" value="1"/>
</dbReference>
<dbReference type="NCBIfam" id="TIGR02433">
    <property type="entry name" value="lysidine_TilS_C"/>
    <property type="match status" value="1"/>
</dbReference>
<dbReference type="InterPro" id="IPR012795">
    <property type="entry name" value="tRNA_Ile_lys_synt_N"/>
</dbReference>
<evidence type="ECO:0000256" key="5">
    <source>
        <dbReference type="ARBA" id="ARBA00022741"/>
    </source>
</evidence>
<evidence type="ECO:0000256" key="4">
    <source>
        <dbReference type="ARBA" id="ARBA00022694"/>
    </source>
</evidence>
<dbReference type="InterPro" id="IPR014729">
    <property type="entry name" value="Rossmann-like_a/b/a_fold"/>
</dbReference>
<dbReference type="InterPro" id="IPR011063">
    <property type="entry name" value="TilS/TtcA_N"/>
</dbReference>
<sequence length="514" mass="57468">MAEGRNKVLEQIMKSGTVKKGQTVIVGFSGGPDSLTLLHGLNKLSNDKGLDLRLVPVHVNHLLRGRDAERDQERAVEMAESMGLQCLVFRRDCRGFAAENSMTEEEAGRKLRYDIFLETARRLEKEDGKRPVIAVAHNADDQSETIFFRIIRGTGIRGLAGMNAVRKLEDYQVVRPLLNVTRAEIEDYIESEGLQPSIDKTNMDDDYSRNRIRLRLIPEIESSMNQGFRENLRRLGENAREDEELLDSLAEKAFDEMRFPEEDSEFLRSVTVDSEKFASCHNALCSRITRSVFQELGIAEGFSRNIMEEVKDVASSDNPSARLELPGGASVRRIYGKLVFSRAEPLVPSGKETEGHDGSDGSVKIFSGTVSGIREAEVREENVLSDGTRVMAVFDLDQLKKNYPGIEIDPEKADGCGSTGQGIVIRTRRPGDFIQTGVGRKKIQNMLVDMKIPKELRDSLKMAAVGGEILWILPDSRIKSGPLAEKGRFSQDYRTGKDDAGDKKVLAIEYRIQK</sequence>
<proteinExistence type="inferred from homology"/>
<dbReference type="EMBL" id="VUNB01000006">
    <property type="protein sequence ID" value="MST69558.1"/>
    <property type="molecule type" value="Genomic_DNA"/>
</dbReference>
<evidence type="ECO:0000256" key="3">
    <source>
        <dbReference type="ARBA" id="ARBA00022598"/>
    </source>
</evidence>
<dbReference type="InterPro" id="IPR012094">
    <property type="entry name" value="tRNA_Ile_lys_synt"/>
</dbReference>
<comment type="catalytic activity">
    <reaction evidence="7 8">
        <text>cytidine(34) in tRNA(Ile2) + L-lysine + ATP = lysidine(34) in tRNA(Ile2) + AMP + diphosphate + H(+)</text>
        <dbReference type="Rhea" id="RHEA:43744"/>
        <dbReference type="Rhea" id="RHEA-COMP:10625"/>
        <dbReference type="Rhea" id="RHEA-COMP:10670"/>
        <dbReference type="ChEBI" id="CHEBI:15378"/>
        <dbReference type="ChEBI" id="CHEBI:30616"/>
        <dbReference type="ChEBI" id="CHEBI:32551"/>
        <dbReference type="ChEBI" id="CHEBI:33019"/>
        <dbReference type="ChEBI" id="CHEBI:82748"/>
        <dbReference type="ChEBI" id="CHEBI:83665"/>
        <dbReference type="ChEBI" id="CHEBI:456215"/>
        <dbReference type="EC" id="6.3.4.19"/>
    </reaction>
</comment>
<evidence type="ECO:0000256" key="8">
    <source>
        <dbReference type="HAMAP-Rule" id="MF_01161"/>
    </source>
</evidence>
<comment type="domain">
    <text evidence="8">The N-terminal region contains the highly conserved SGGXDS motif, predicted to be a P-loop motif involved in ATP binding.</text>
</comment>
<dbReference type="PANTHER" id="PTHR43033">
    <property type="entry name" value="TRNA(ILE)-LYSIDINE SYNTHASE-RELATED"/>
    <property type="match status" value="1"/>
</dbReference>
<evidence type="ECO:0000259" key="9">
    <source>
        <dbReference type="SMART" id="SM00977"/>
    </source>
</evidence>
<dbReference type="EC" id="6.3.4.19" evidence="8"/>
<dbReference type="RefSeq" id="WP_154573029.1">
    <property type="nucleotide sequence ID" value="NZ_VUNB01000006.1"/>
</dbReference>
<dbReference type="CDD" id="cd01992">
    <property type="entry name" value="TilS_N"/>
    <property type="match status" value="1"/>
</dbReference>
<organism evidence="10">
    <name type="scientific">Baileyella intestinalis</name>
    <dbReference type="NCBI Taxonomy" id="2606709"/>
    <lineage>
        <taxon>Bacteria</taxon>
        <taxon>Bacillati</taxon>
        <taxon>Bacillota</taxon>
        <taxon>Clostridia</taxon>
        <taxon>Peptostreptococcales</taxon>
        <taxon>Anaerovoracaceae</taxon>
        <taxon>Baileyella</taxon>
    </lineage>
</organism>
<dbReference type="SUPFAM" id="SSF56037">
    <property type="entry name" value="PheT/TilS domain"/>
    <property type="match status" value="1"/>
</dbReference>
<dbReference type="NCBIfam" id="TIGR02432">
    <property type="entry name" value="lysidine_TilS_N"/>
    <property type="match status" value="1"/>
</dbReference>
<accession>A0A6A8MAT6</accession>
<dbReference type="Pfam" id="PF01171">
    <property type="entry name" value="ATP_bind_3"/>
    <property type="match status" value="1"/>
</dbReference>
<gene>
    <name evidence="8 10" type="primary">tilS</name>
    <name evidence="10" type="ORF">FYJ66_08170</name>
</gene>
<evidence type="ECO:0000256" key="6">
    <source>
        <dbReference type="ARBA" id="ARBA00022840"/>
    </source>
</evidence>
<dbReference type="HAMAP" id="MF_01161">
    <property type="entry name" value="tRNA_Ile_lys_synt"/>
    <property type="match status" value="1"/>
</dbReference>
<name>A0A6A8MAT6_9FIRM</name>
<feature type="binding site" evidence="8">
    <location>
        <begin position="29"/>
        <end position="34"/>
    </location>
    <ligand>
        <name>ATP</name>
        <dbReference type="ChEBI" id="CHEBI:30616"/>
    </ligand>
</feature>
<keyword evidence="3 8" id="KW-0436">Ligase</keyword>
<dbReference type="AlphaFoldDB" id="A0A6A8MAT6"/>
<dbReference type="GO" id="GO:0032267">
    <property type="term" value="F:tRNA(Ile)-lysidine synthase activity"/>
    <property type="evidence" value="ECO:0007669"/>
    <property type="project" value="UniProtKB-EC"/>
</dbReference>